<evidence type="ECO:0000259" key="2">
    <source>
        <dbReference type="Pfam" id="PF19291"/>
    </source>
</evidence>
<dbReference type="InterPro" id="IPR011613">
    <property type="entry name" value="GH15-like"/>
</dbReference>
<accession>A0ABV9U755</accession>
<dbReference type="Pfam" id="PF00723">
    <property type="entry name" value="Glyco_hydro_15"/>
    <property type="match status" value="1"/>
</dbReference>
<proteinExistence type="predicted"/>
<gene>
    <name evidence="3" type="ORF">ACFPCY_30480</name>
</gene>
<sequence>MLHVLRDYAFVGDGERGALVGPHGDFAWMCFPSWESEPVFSGLLGGTGTYVVCPVAERRVWGGYYEEHGLVWRSRWVVPDGLVECHEALARPADRERAVVLRRLRGVKGPVRIRVRFGIGDDRELRREGGAWLGKADGVHFRWTGVPENATGWPLAFELELAEGETRDLVLELSTRPIEGRPEEPDRLWRRTRDDWQARIPDCSDTLAPRDARLAYAVLTGLTSSQGGMAAAATTSLPEHLAGTRNYDYRYAWIRDQCLAGHAVATHGGRLDLLDAATGFVADRLLEDGARLKPAYTVAGGPIPKEREAGLPGYPGSRAVFGNRVTQQFQLDAFGEALLLFSAAARHDHVDARIADAAARAVRAIGERWHEDDYGIWETELRQWTHSRLVCVAGLRRAAALLATDRERADWEDLADHIQAETAKAALDAEGYWRRAPDDERVDAALLLPALRGAYPVDAEHATATYEKIRQDLEQEGFVYRYRLGDRPLGEEEGAFTLCGFLLSLADLQQNERERALGRFERARSACGTTGLFAEEYDVHQRQVRGNLPQAFVHGLFLETAARLAAQ</sequence>
<dbReference type="Gene3D" id="1.50.10.10">
    <property type="match status" value="1"/>
</dbReference>
<dbReference type="PANTHER" id="PTHR31616:SF10">
    <property type="entry name" value="TREHALASE"/>
    <property type="match status" value="1"/>
</dbReference>
<feature type="domain" description="Trehalase-like N-terminal" evidence="2">
    <location>
        <begin position="10"/>
        <end position="107"/>
    </location>
</feature>
<evidence type="ECO:0000313" key="3">
    <source>
        <dbReference type="EMBL" id="MFC4911666.1"/>
    </source>
</evidence>
<name>A0ABV9U755_9ACTN</name>
<dbReference type="Pfam" id="PF19291">
    <property type="entry name" value="TREH_N"/>
    <property type="match status" value="1"/>
</dbReference>
<dbReference type="Proteomes" id="UP001595872">
    <property type="component" value="Unassembled WGS sequence"/>
</dbReference>
<comment type="caution">
    <text evidence="3">The sequence shown here is derived from an EMBL/GenBank/DDBJ whole genome shotgun (WGS) entry which is preliminary data.</text>
</comment>
<feature type="domain" description="GH15-like" evidence="1">
    <location>
        <begin position="226"/>
        <end position="561"/>
    </location>
</feature>
<dbReference type="SUPFAM" id="SSF48208">
    <property type="entry name" value="Six-hairpin glycosidases"/>
    <property type="match status" value="1"/>
</dbReference>
<reference evidence="4" key="1">
    <citation type="journal article" date="2019" name="Int. J. Syst. Evol. Microbiol.">
        <title>The Global Catalogue of Microorganisms (GCM) 10K type strain sequencing project: providing services to taxonomists for standard genome sequencing and annotation.</title>
        <authorList>
            <consortium name="The Broad Institute Genomics Platform"/>
            <consortium name="The Broad Institute Genome Sequencing Center for Infectious Disease"/>
            <person name="Wu L."/>
            <person name="Ma J."/>
        </authorList>
    </citation>
    <scope>NUCLEOTIDE SEQUENCE [LARGE SCALE GENOMIC DNA]</scope>
    <source>
        <strain evidence="4">KLKA75</strain>
    </source>
</reference>
<dbReference type="EMBL" id="JBHSIT010000010">
    <property type="protein sequence ID" value="MFC4911666.1"/>
    <property type="molecule type" value="Genomic_DNA"/>
</dbReference>
<evidence type="ECO:0000259" key="1">
    <source>
        <dbReference type="Pfam" id="PF00723"/>
    </source>
</evidence>
<dbReference type="InterPro" id="IPR012341">
    <property type="entry name" value="6hp_glycosidase-like_sf"/>
</dbReference>
<dbReference type="GO" id="GO:0016787">
    <property type="term" value="F:hydrolase activity"/>
    <property type="evidence" value="ECO:0007669"/>
    <property type="project" value="UniProtKB-KW"/>
</dbReference>
<dbReference type="RefSeq" id="WP_378260820.1">
    <property type="nucleotide sequence ID" value="NZ_JBHSIT010000010.1"/>
</dbReference>
<organism evidence="3 4">
    <name type="scientific">Actinomadura gamaensis</name>
    <dbReference type="NCBI Taxonomy" id="1763541"/>
    <lineage>
        <taxon>Bacteria</taxon>
        <taxon>Bacillati</taxon>
        <taxon>Actinomycetota</taxon>
        <taxon>Actinomycetes</taxon>
        <taxon>Streptosporangiales</taxon>
        <taxon>Thermomonosporaceae</taxon>
        <taxon>Actinomadura</taxon>
    </lineage>
</organism>
<dbReference type="InterPro" id="IPR008928">
    <property type="entry name" value="6-hairpin_glycosidase_sf"/>
</dbReference>
<protein>
    <submittedName>
        <fullName evidence="3">Glycoside hydrolase family 15 protein</fullName>
    </submittedName>
</protein>
<keyword evidence="4" id="KW-1185">Reference proteome</keyword>
<keyword evidence="3" id="KW-0378">Hydrolase</keyword>
<dbReference type="PANTHER" id="PTHR31616">
    <property type="entry name" value="TREHALASE"/>
    <property type="match status" value="1"/>
</dbReference>
<evidence type="ECO:0000313" key="4">
    <source>
        <dbReference type="Proteomes" id="UP001595872"/>
    </source>
</evidence>
<dbReference type="InterPro" id="IPR045582">
    <property type="entry name" value="Trehalase-like_N"/>
</dbReference>